<dbReference type="SUPFAM" id="SSF48264">
    <property type="entry name" value="Cytochrome P450"/>
    <property type="match status" value="1"/>
</dbReference>
<reference evidence="17" key="1">
    <citation type="submission" date="2025-08" db="UniProtKB">
        <authorList>
            <consortium name="RefSeq"/>
        </authorList>
    </citation>
    <scope>IDENTIFICATION</scope>
</reference>
<keyword evidence="16" id="KW-1185">Reference proteome</keyword>
<gene>
    <name evidence="17" type="primary">LOC101722471</name>
</gene>
<evidence type="ECO:0000256" key="12">
    <source>
        <dbReference type="ARBA" id="ARBA00023033"/>
    </source>
</evidence>
<comment type="similarity">
    <text evidence="4">Belongs to the cytochrome P450 family.</text>
</comment>
<evidence type="ECO:0000256" key="2">
    <source>
        <dbReference type="ARBA" id="ARBA00004174"/>
    </source>
</evidence>
<evidence type="ECO:0000256" key="3">
    <source>
        <dbReference type="ARBA" id="ARBA00004406"/>
    </source>
</evidence>
<dbReference type="RefSeq" id="XP_021108265.1">
    <property type="nucleotide sequence ID" value="XM_021252606.1"/>
</dbReference>
<keyword evidence="12" id="KW-0503">Monooxygenase</keyword>
<keyword evidence="11" id="KW-0408">Iron</keyword>
<evidence type="ECO:0000256" key="11">
    <source>
        <dbReference type="ARBA" id="ARBA00023004"/>
    </source>
</evidence>
<feature type="transmembrane region" description="Helical" evidence="15">
    <location>
        <begin position="158"/>
        <end position="176"/>
    </location>
</feature>
<comment type="subcellular location">
    <subcellularLocation>
        <location evidence="3">Endoplasmic reticulum membrane</location>
        <topology evidence="3">Peripheral membrane protein</topology>
    </subcellularLocation>
    <subcellularLocation>
        <location evidence="2">Microsome membrane</location>
        <topology evidence="2">Peripheral membrane protein</topology>
    </subcellularLocation>
</comment>
<dbReference type="InterPro" id="IPR036396">
    <property type="entry name" value="Cyt_P450_sf"/>
</dbReference>
<keyword evidence="8" id="KW-0256">Endoplasmic reticulum</keyword>
<dbReference type="Gene3D" id="1.10.630.10">
    <property type="entry name" value="Cytochrome P450"/>
    <property type="match status" value="1"/>
</dbReference>
<evidence type="ECO:0000313" key="16">
    <source>
        <dbReference type="Proteomes" id="UP000694906"/>
    </source>
</evidence>
<dbReference type="FunFam" id="1.10.630.10:FF:000182">
    <property type="entry name" value="Cytochrome P450 3A4"/>
    <property type="match status" value="1"/>
</dbReference>
<dbReference type="AlphaFoldDB" id="A0AAX6SK81"/>
<organism evidence="16 17">
    <name type="scientific">Heterocephalus glaber</name>
    <name type="common">Naked mole rat</name>
    <dbReference type="NCBI Taxonomy" id="10181"/>
    <lineage>
        <taxon>Eukaryota</taxon>
        <taxon>Metazoa</taxon>
        <taxon>Chordata</taxon>
        <taxon>Craniata</taxon>
        <taxon>Vertebrata</taxon>
        <taxon>Euteleostomi</taxon>
        <taxon>Mammalia</taxon>
        <taxon>Eutheria</taxon>
        <taxon>Euarchontoglires</taxon>
        <taxon>Glires</taxon>
        <taxon>Rodentia</taxon>
        <taxon>Hystricomorpha</taxon>
        <taxon>Bathyergidae</taxon>
        <taxon>Heterocephalus</taxon>
    </lineage>
</organism>
<name>A0AAX6SK81_HETGA</name>
<protein>
    <recommendedName>
        <fullName evidence="5">unspecific monooxygenase</fullName>
        <ecNumber evidence="5">1.14.14.1</ecNumber>
    </recommendedName>
</protein>
<evidence type="ECO:0000256" key="1">
    <source>
        <dbReference type="ARBA" id="ARBA00001971"/>
    </source>
</evidence>
<dbReference type="GeneID" id="101722471"/>
<sequence length="240" mass="27720">TYRHGLFKKLGIPGPKPLPFFGTLLAYRKGIWKFDMECYKKYGKMWGLYDGQQPVLAITEPDMIKAVLVKECYSTFTNRRVGIHFCQMFPIIKQYGDVLVKNLKCQAEKGKPVDLKEVFGAYSMDVITATSFGVNVDSLNNPEDPFVEKARKLLKFDFFDPLLLSVVLFPFLTPVYEMLNISMFPRDSLKFFTKFVKQMKENRLAPNQKHRVDFLQLMMNSQNSKDTESHKGKQGCSMGY</sequence>
<evidence type="ECO:0000256" key="4">
    <source>
        <dbReference type="ARBA" id="ARBA00010617"/>
    </source>
</evidence>
<evidence type="ECO:0000313" key="17">
    <source>
        <dbReference type="RefSeq" id="XP_021108265.1"/>
    </source>
</evidence>
<accession>A0AAX6SK81</accession>
<comment type="catalytic activity">
    <reaction evidence="14">
        <text>an organic molecule + reduced [NADPH--hemoprotein reductase] + O2 = an alcohol + oxidized [NADPH--hemoprotein reductase] + H2O + H(+)</text>
        <dbReference type="Rhea" id="RHEA:17149"/>
        <dbReference type="Rhea" id="RHEA-COMP:11964"/>
        <dbReference type="Rhea" id="RHEA-COMP:11965"/>
        <dbReference type="ChEBI" id="CHEBI:15377"/>
        <dbReference type="ChEBI" id="CHEBI:15378"/>
        <dbReference type="ChEBI" id="CHEBI:15379"/>
        <dbReference type="ChEBI" id="CHEBI:30879"/>
        <dbReference type="ChEBI" id="CHEBI:57618"/>
        <dbReference type="ChEBI" id="CHEBI:58210"/>
        <dbReference type="ChEBI" id="CHEBI:142491"/>
        <dbReference type="EC" id="1.14.14.1"/>
    </reaction>
</comment>
<keyword evidence="13 15" id="KW-0472">Membrane</keyword>
<evidence type="ECO:0000256" key="6">
    <source>
        <dbReference type="ARBA" id="ARBA00022617"/>
    </source>
</evidence>
<evidence type="ECO:0000256" key="7">
    <source>
        <dbReference type="ARBA" id="ARBA00022723"/>
    </source>
</evidence>
<evidence type="ECO:0000256" key="8">
    <source>
        <dbReference type="ARBA" id="ARBA00022824"/>
    </source>
</evidence>
<evidence type="ECO:0000256" key="15">
    <source>
        <dbReference type="SAM" id="Phobius"/>
    </source>
</evidence>
<evidence type="ECO:0000256" key="5">
    <source>
        <dbReference type="ARBA" id="ARBA00012109"/>
    </source>
</evidence>
<evidence type="ECO:0000256" key="14">
    <source>
        <dbReference type="ARBA" id="ARBA00047827"/>
    </source>
</evidence>
<evidence type="ECO:0000256" key="10">
    <source>
        <dbReference type="ARBA" id="ARBA00023002"/>
    </source>
</evidence>
<dbReference type="GO" id="GO:0050649">
    <property type="term" value="F:testosterone 6-beta-hydroxylase activity"/>
    <property type="evidence" value="ECO:0007669"/>
    <property type="project" value="TreeGrafter"/>
</dbReference>
<dbReference type="GO" id="GO:0070989">
    <property type="term" value="P:oxidative demethylation"/>
    <property type="evidence" value="ECO:0007669"/>
    <property type="project" value="TreeGrafter"/>
</dbReference>
<keyword evidence="15" id="KW-0812">Transmembrane</keyword>
<dbReference type="GO" id="GO:0008202">
    <property type="term" value="P:steroid metabolic process"/>
    <property type="evidence" value="ECO:0007669"/>
    <property type="project" value="TreeGrafter"/>
</dbReference>
<dbReference type="InterPro" id="IPR050705">
    <property type="entry name" value="Cytochrome_P450_3A"/>
</dbReference>
<dbReference type="GO" id="GO:0016712">
    <property type="term" value="F:oxidoreductase activity, acting on paired donors, with incorporation or reduction of molecular oxygen, reduced flavin or flavoprotein as one donor, and incorporation of one atom of oxygen"/>
    <property type="evidence" value="ECO:0007669"/>
    <property type="project" value="UniProtKB-EC"/>
</dbReference>
<evidence type="ECO:0000256" key="13">
    <source>
        <dbReference type="ARBA" id="ARBA00023136"/>
    </source>
</evidence>
<dbReference type="Pfam" id="PF00067">
    <property type="entry name" value="p450"/>
    <property type="match status" value="1"/>
</dbReference>
<keyword evidence="15" id="KW-1133">Transmembrane helix</keyword>
<feature type="non-terminal residue" evidence="17">
    <location>
        <position position="1"/>
    </location>
</feature>
<dbReference type="InterPro" id="IPR001128">
    <property type="entry name" value="Cyt_P450"/>
</dbReference>
<dbReference type="GO" id="GO:0005506">
    <property type="term" value="F:iron ion binding"/>
    <property type="evidence" value="ECO:0007669"/>
    <property type="project" value="InterPro"/>
</dbReference>
<keyword evidence="7" id="KW-0479">Metal-binding</keyword>
<dbReference type="EC" id="1.14.14.1" evidence="5"/>
<comment type="cofactor">
    <cofactor evidence="1">
        <name>heme</name>
        <dbReference type="ChEBI" id="CHEBI:30413"/>
    </cofactor>
</comment>
<keyword evidence="10" id="KW-0560">Oxidoreductase</keyword>
<dbReference type="PANTHER" id="PTHR24302:SF38">
    <property type="entry name" value="CYTOCHROME P450 3A5"/>
    <property type="match status" value="1"/>
</dbReference>
<dbReference type="Proteomes" id="UP000694906">
    <property type="component" value="Unplaced"/>
</dbReference>
<proteinExistence type="inferred from homology"/>
<dbReference type="GO" id="GO:0020037">
    <property type="term" value="F:heme binding"/>
    <property type="evidence" value="ECO:0007669"/>
    <property type="project" value="InterPro"/>
</dbReference>
<keyword evidence="6" id="KW-0349">Heme</keyword>
<evidence type="ECO:0000256" key="9">
    <source>
        <dbReference type="ARBA" id="ARBA00022848"/>
    </source>
</evidence>
<keyword evidence="9" id="KW-0492">Microsome</keyword>
<dbReference type="PANTHER" id="PTHR24302">
    <property type="entry name" value="CYTOCHROME P450 FAMILY 3"/>
    <property type="match status" value="1"/>
</dbReference>
<dbReference type="GO" id="GO:0005789">
    <property type="term" value="C:endoplasmic reticulum membrane"/>
    <property type="evidence" value="ECO:0007669"/>
    <property type="project" value="UniProtKB-SubCell"/>
</dbReference>